<feature type="domain" description="BED-type" evidence="6">
    <location>
        <begin position="36"/>
        <end position="89"/>
    </location>
</feature>
<keyword evidence="8" id="KW-1185">Reference proteome</keyword>
<dbReference type="InterPro" id="IPR043471">
    <property type="entry name" value="ZBED2/3"/>
</dbReference>
<dbReference type="InterPro" id="IPR003656">
    <property type="entry name" value="Znf_BED"/>
</dbReference>
<reference evidence="7 8" key="1">
    <citation type="submission" date="2024-08" db="EMBL/GenBank/DDBJ databases">
        <title>The draft genome of Apodemus speciosus.</title>
        <authorList>
            <person name="Nabeshima K."/>
            <person name="Suzuki S."/>
            <person name="Onuma M."/>
        </authorList>
    </citation>
    <scope>NUCLEOTIDE SEQUENCE [LARGE SCALE GENOMIC DNA]</scope>
    <source>
        <strain evidence="7">IB14-021</strain>
    </source>
</reference>
<keyword evidence="1" id="KW-0479">Metal-binding</keyword>
<evidence type="ECO:0000313" key="8">
    <source>
        <dbReference type="Proteomes" id="UP001623349"/>
    </source>
</evidence>
<organism evidence="7 8">
    <name type="scientific">Apodemus speciosus</name>
    <name type="common">Large Japanese field mouse</name>
    <dbReference type="NCBI Taxonomy" id="105296"/>
    <lineage>
        <taxon>Eukaryota</taxon>
        <taxon>Metazoa</taxon>
        <taxon>Chordata</taxon>
        <taxon>Craniata</taxon>
        <taxon>Vertebrata</taxon>
        <taxon>Euteleostomi</taxon>
        <taxon>Mammalia</taxon>
        <taxon>Eutheria</taxon>
        <taxon>Euarchontoglires</taxon>
        <taxon>Glires</taxon>
        <taxon>Rodentia</taxon>
        <taxon>Myomorpha</taxon>
        <taxon>Muroidea</taxon>
        <taxon>Muridae</taxon>
        <taxon>Murinae</taxon>
        <taxon>Apodemus</taxon>
    </lineage>
</organism>
<proteinExistence type="predicted"/>
<dbReference type="Proteomes" id="UP001623349">
    <property type="component" value="Unassembled WGS sequence"/>
</dbReference>
<keyword evidence="3" id="KW-0862">Zinc</keyword>
<evidence type="ECO:0000256" key="5">
    <source>
        <dbReference type="SAM" id="MobiDB-lite"/>
    </source>
</evidence>
<feature type="compositionally biased region" description="Basic and acidic residues" evidence="5">
    <location>
        <begin position="1"/>
        <end position="19"/>
    </location>
</feature>
<evidence type="ECO:0000256" key="3">
    <source>
        <dbReference type="ARBA" id="ARBA00022833"/>
    </source>
</evidence>
<keyword evidence="2" id="KW-0863">Zinc-finger</keyword>
<feature type="compositionally biased region" description="Pro residues" evidence="5">
    <location>
        <begin position="102"/>
        <end position="112"/>
    </location>
</feature>
<comment type="caution">
    <text evidence="7">The sequence shown here is derived from an EMBL/GenBank/DDBJ whole genome shotgun (WGS) entry which is preliminary data.</text>
</comment>
<dbReference type="Pfam" id="PF02892">
    <property type="entry name" value="zf-BED"/>
    <property type="match status" value="1"/>
</dbReference>
<protein>
    <submittedName>
        <fullName evidence="7">Zinc finger BED domain-containing protein 3</fullName>
    </submittedName>
</protein>
<dbReference type="EMBL" id="BAAFST010000013">
    <property type="protein sequence ID" value="GAB1298453.1"/>
    <property type="molecule type" value="Genomic_DNA"/>
</dbReference>
<evidence type="ECO:0000256" key="4">
    <source>
        <dbReference type="SAM" id="Coils"/>
    </source>
</evidence>
<keyword evidence="4" id="KW-0175">Coiled coil</keyword>
<evidence type="ECO:0000313" key="7">
    <source>
        <dbReference type="EMBL" id="GAB1298453.1"/>
    </source>
</evidence>
<feature type="coiled-coil region" evidence="4">
    <location>
        <begin position="159"/>
        <end position="189"/>
    </location>
</feature>
<accession>A0ABQ0FGS5</accession>
<dbReference type="InterPro" id="IPR036236">
    <property type="entry name" value="Znf_C2H2_sf"/>
</dbReference>
<dbReference type="SUPFAM" id="SSF57667">
    <property type="entry name" value="beta-beta-alpha zinc fingers"/>
    <property type="match status" value="1"/>
</dbReference>
<evidence type="ECO:0000259" key="6">
    <source>
        <dbReference type="Pfam" id="PF02892"/>
    </source>
</evidence>
<evidence type="ECO:0000256" key="1">
    <source>
        <dbReference type="ARBA" id="ARBA00022723"/>
    </source>
</evidence>
<name>A0ABQ0FGS5_APOSI</name>
<dbReference type="PANTHER" id="PTHR35827">
    <property type="entry name" value="ZINC FINGER BED DOMAIN-CONTAINING PROTEIN 3"/>
    <property type="match status" value="1"/>
</dbReference>
<sequence length="224" mass="25167">MKSERPLKTTMEDSCRPDDPAEQGGPCPPRTEPSYSEAWGYFHLDPAQPRNRMMSTWATCRLCGEQVGGLPSLPMWTRALWRHLSAVHRRELRKSAASSSPPAAPYRPPPSPTVAAEGDWAHLLEQMGALAMRGSRRELELERREAALGQAELALERKHRALQQEAHSLAQARRQLQAEREELREWMKNASPSAQVPKQPTLMLLLPGKDPDDDNNGVITKILQ</sequence>
<gene>
    <name evidence="7" type="ORF">APTSU1_001368900</name>
</gene>
<feature type="region of interest" description="Disordered" evidence="5">
    <location>
        <begin position="1"/>
        <end position="33"/>
    </location>
</feature>
<dbReference type="PANTHER" id="PTHR35827:SF2">
    <property type="entry name" value="ZINC FINGER BED DOMAIN-CONTAINING PROTEIN 3"/>
    <property type="match status" value="1"/>
</dbReference>
<dbReference type="SMART" id="SM00614">
    <property type="entry name" value="ZnF_BED"/>
    <property type="match status" value="1"/>
</dbReference>
<feature type="region of interest" description="Disordered" evidence="5">
    <location>
        <begin position="92"/>
        <end position="115"/>
    </location>
</feature>
<evidence type="ECO:0000256" key="2">
    <source>
        <dbReference type="ARBA" id="ARBA00022771"/>
    </source>
</evidence>